<keyword evidence="5 7" id="KW-1133">Transmembrane helix</keyword>
<organism evidence="8 9">
    <name type="scientific">Tunturiibacter lichenicola</name>
    <dbReference type="NCBI Taxonomy" id="2051959"/>
    <lineage>
        <taxon>Bacteria</taxon>
        <taxon>Pseudomonadati</taxon>
        <taxon>Acidobacteriota</taxon>
        <taxon>Terriglobia</taxon>
        <taxon>Terriglobales</taxon>
        <taxon>Acidobacteriaceae</taxon>
        <taxon>Tunturiibacter</taxon>
    </lineage>
</organism>
<evidence type="ECO:0000256" key="4">
    <source>
        <dbReference type="ARBA" id="ARBA00022692"/>
    </source>
</evidence>
<comment type="caution">
    <text evidence="8">The sequence shown here is derived from an EMBL/GenBank/DDBJ whole genome shotgun (WGS) entry which is preliminary data.</text>
</comment>
<dbReference type="EMBL" id="JACHDZ010000007">
    <property type="protein sequence ID" value="MBB5345746.1"/>
    <property type="molecule type" value="Genomic_DNA"/>
</dbReference>
<evidence type="ECO:0000256" key="6">
    <source>
        <dbReference type="ARBA" id="ARBA00023136"/>
    </source>
</evidence>
<feature type="transmembrane region" description="Helical" evidence="7">
    <location>
        <begin position="47"/>
        <end position="68"/>
    </location>
</feature>
<evidence type="ECO:0000313" key="9">
    <source>
        <dbReference type="Proteomes" id="UP000569092"/>
    </source>
</evidence>
<dbReference type="Pfam" id="PF02405">
    <property type="entry name" value="MlaE"/>
    <property type="match status" value="1"/>
</dbReference>
<evidence type="ECO:0000256" key="3">
    <source>
        <dbReference type="ARBA" id="ARBA00022448"/>
    </source>
</evidence>
<gene>
    <name evidence="8" type="ORF">HDF10_003747</name>
</gene>
<comment type="caution">
    <text evidence="7">Lacks conserved residue(s) required for the propagation of feature annotation.</text>
</comment>
<accession>A0A7W8JB82</accession>
<reference evidence="8 9" key="1">
    <citation type="submission" date="2020-08" db="EMBL/GenBank/DDBJ databases">
        <title>Genomic Encyclopedia of Type Strains, Phase IV (KMG-V): Genome sequencing to study the core and pangenomes of soil and plant-associated prokaryotes.</title>
        <authorList>
            <person name="Whitman W."/>
        </authorList>
    </citation>
    <scope>NUCLEOTIDE SEQUENCE [LARGE SCALE GENOMIC DNA]</scope>
    <source>
        <strain evidence="8 9">M8US30</strain>
    </source>
</reference>
<evidence type="ECO:0000256" key="5">
    <source>
        <dbReference type="ARBA" id="ARBA00022989"/>
    </source>
</evidence>
<proteinExistence type="inferred from homology"/>
<feature type="transmembrane region" description="Helical" evidence="7">
    <location>
        <begin position="230"/>
        <end position="249"/>
    </location>
</feature>
<dbReference type="Proteomes" id="UP000569092">
    <property type="component" value="Unassembled WGS sequence"/>
</dbReference>
<dbReference type="GO" id="GO:0005548">
    <property type="term" value="F:phospholipid transporter activity"/>
    <property type="evidence" value="ECO:0007669"/>
    <property type="project" value="TreeGrafter"/>
</dbReference>
<keyword evidence="6 7" id="KW-0472">Membrane</keyword>
<dbReference type="InterPro" id="IPR030802">
    <property type="entry name" value="Permease_MalE"/>
</dbReference>
<evidence type="ECO:0000256" key="7">
    <source>
        <dbReference type="RuleBase" id="RU362044"/>
    </source>
</evidence>
<name>A0A7W8JB82_9BACT</name>
<feature type="transmembrane region" description="Helical" evidence="7">
    <location>
        <begin position="145"/>
        <end position="177"/>
    </location>
</feature>
<sequence length="259" mass="27548">MPFVSPEIFAKERLAAIQDYSILSWRAVVNLFTRPRYLADIYTQMDYIGVGSMPIVVLTGFFTGCVLALQSATSLEAFGSVSLTGNLVALSMVKELGPVLTGLMVSGRNASGMASEIGSMKVTEQIDAMRALGTDPVRKLVTPRLYATVFMLFFLTIMSDACGIAGGALISVALLGLNGSSYFHNSYRALQYGDVVQGLTKPLFSGFIIATVGCYFGMNTKGGTQGVGKATTQAVVVSSVFIIIVDLLVTRAMIGVFGR</sequence>
<keyword evidence="4 7" id="KW-0812">Transmembrane</keyword>
<evidence type="ECO:0000313" key="8">
    <source>
        <dbReference type="EMBL" id="MBB5345746.1"/>
    </source>
</evidence>
<dbReference type="AlphaFoldDB" id="A0A7W8JB82"/>
<evidence type="ECO:0000256" key="2">
    <source>
        <dbReference type="ARBA" id="ARBA00007556"/>
    </source>
</evidence>
<comment type="subcellular location">
    <subcellularLocation>
        <location evidence="1">Membrane</location>
        <topology evidence="1">Multi-pass membrane protein</topology>
    </subcellularLocation>
</comment>
<comment type="similarity">
    <text evidence="2 7">Belongs to the MlaE permease family.</text>
</comment>
<keyword evidence="3" id="KW-0813">Transport</keyword>
<dbReference type="PANTHER" id="PTHR30188">
    <property type="entry name" value="ABC TRANSPORTER PERMEASE PROTEIN-RELATED"/>
    <property type="match status" value="1"/>
</dbReference>
<feature type="transmembrane region" description="Helical" evidence="7">
    <location>
        <begin position="198"/>
        <end position="218"/>
    </location>
</feature>
<dbReference type="InterPro" id="IPR003453">
    <property type="entry name" value="ABC_MlaE_roteobac"/>
</dbReference>
<dbReference type="NCBIfam" id="TIGR00056">
    <property type="entry name" value="MlaE family lipid ABC transporter permease subunit"/>
    <property type="match status" value="1"/>
</dbReference>
<dbReference type="GO" id="GO:0043190">
    <property type="term" value="C:ATP-binding cassette (ABC) transporter complex"/>
    <property type="evidence" value="ECO:0007669"/>
    <property type="project" value="InterPro"/>
</dbReference>
<protein>
    <submittedName>
        <fullName evidence="8">Phospholipid/cholesterol/gamma-HCH transport system permease protein</fullName>
    </submittedName>
</protein>
<evidence type="ECO:0000256" key="1">
    <source>
        <dbReference type="ARBA" id="ARBA00004141"/>
    </source>
</evidence>
<dbReference type="PANTHER" id="PTHR30188:SF4">
    <property type="entry name" value="PROTEIN TRIGALACTOSYLDIACYLGLYCEROL 1, CHLOROPLASTIC"/>
    <property type="match status" value="1"/>
</dbReference>